<sequence>MKAILEKDISGLGKRGDIKEVKEGYFRNFLMPNKLATVATKDGIKELERKDKLKKTSSKLTQEKISLELDKLAGQIIAFDGKINEKGNLYKAISAKDIAKKLVESGFGEIKVEWIMIEKPIKVAGKSELEIRTPHGKRATVFIEVRKQR</sequence>
<dbReference type="InterPro" id="IPR036791">
    <property type="entry name" value="Ribosomal_bL9_C_sf"/>
</dbReference>
<dbReference type="InterPro" id="IPR020069">
    <property type="entry name" value="Ribosomal_bL9_C"/>
</dbReference>
<dbReference type="HAMAP" id="MF_00503">
    <property type="entry name" value="Ribosomal_bL9"/>
    <property type="match status" value="1"/>
</dbReference>
<dbReference type="Pfam" id="PF01281">
    <property type="entry name" value="Ribosomal_L9_N"/>
    <property type="match status" value="1"/>
</dbReference>
<evidence type="ECO:0000256" key="6">
    <source>
        <dbReference type="ARBA" id="ARBA00035292"/>
    </source>
</evidence>
<dbReference type="PANTHER" id="PTHR21368">
    <property type="entry name" value="50S RIBOSOMAL PROTEIN L9"/>
    <property type="match status" value="1"/>
</dbReference>
<evidence type="ECO:0000256" key="4">
    <source>
        <dbReference type="ARBA" id="ARBA00022980"/>
    </source>
</evidence>
<keyword evidence="2 7" id="KW-0699">rRNA-binding</keyword>
<comment type="similarity">
    <text evidence="1 7">Belongs to the bacterial ribosomal protein bL9 family.</text>
</comment>
<gene>
    <name evidence="7" type="primary">rplI</name>
    <name evidence="9" type="ORF">A3F23_03220</name>
</gene>
<keyword evidence="4 7" id="KW-0689">Ribosomal protein</keyword>
<dbReference type="AlphaFoldDB" id="A0A1F5WQN9"/>
<dbReference type="InterPro" id="IPR020070">
    <property type="entry name" value="Ribosomal_bL9_N"/>
</dbReference>
<evidence type="ECO:0000256" key="2">
    <source>
        <dbReference type="ARBA" id="ARBA00022730"/>
    </source>
</evidence>
<dbReference type="NCBIfam" id="TIGR00158">
    <property type="entry name" value="L9"/>
    <property type="match status" value="1"/>
</dbReference>
<reference evidence="9 10" key="1">
    <citation type="journal article" date="2016" name="Nat. Commun.">
        <title>Thousands of microbial genomes shed light on interconnected biogeochemical processes in an aquifer system.</title>
        <authorList>
            <person name="Anantharaman K."/>
            <person name="Brown C.T."/>
            <person name="Hug L.A."/>
            <person name="Sharon I."/>
            <person name="Castelle C.J."/>
            <person name="Probst A.J."/>
            <person name="Thomas B.C."/>
            <person name="Singh A."/>
            <person name="Wilkins M.J."/>
            <person name="Karaoz U."/>
            <person name="Brodie E.L."/>
            <person name="Williams K.H."/>
            <person name="Hubbard S.S."/>
            <person name="Banfield J.F."/>
        </authorList>
    </citation>
    <scope>NUCLEOTIDE SEQUENCE [LARGE SCALE GENOMIC DNA]</scope>
</reference>
<proteinExistence type="inferred from homology"/>
<dbReference type="SUPFAM" id="SSF55653">
    <property type="entry name" value="Ribosomal protein L9 C-domain"/>
    <property type="match status" value="1"/>
</dbReference>
<dbReference type="EMBL" id="MFHT01000007">
    <property type="protein sequence ID" value="OGF77976.1"/>
    <property type="molecule type" value="Genomic_DNA"/>
</dbReference>
<dbReference type="Gene3D" id="3.40.5.10">
    <property type="entry name" value="Ribosomal protein L9, N-terminal domain"/>
    <property type="match status" value="1"/>
</dbReference>
<dbReference type="InterPro" id="IPR036935">
    <property type="entry name" value="Ribosomal_bL9_N_sf"/>
</dbReference>
<name>A0A1F5WQN9_9BACT</name>
<evidence type="ECO:0000259" key="8">
    <source>
        <dbReference type="PROSITE" id="PS00651"/>
    </source>
</evidence>
<feature type="domain" description="Ribosomal protein L9" evidence="8">
    <location>
        <begin position="13"/>
        <end position="40"/>
    </location>
</feature>
<dbReference type="GO" id="GO:0005840">
    <property type="term" value="C:ribosome"/>
    <property type="evidence" value="ECO:0007669"/>
    <property type="project" value="UniProtKB-KW"/>
</dbReference>
<keyword evidence="5 7" id="KW-0687">Ribonucleoprotein</keyword>
<comment type="caution">
    <text evidence="9">The sequence shown here is derived from an EMBL/GenBank/DDBJ whole genome shotgun (WGS) entry which is preliminary data.</text>
</comment>
<evidence type="ECO:0000256" key="5">
    <source>
        <dbReference type="ARBA" id="ARBA00023274"/>
    </source>
</evidence>
<dbReference type="GO" id="GO:0006412">
    <property type="term" value="P:translation"/>
    <property type="evidence" value="ECO:0007669"/>
    <property type="project" value="UniProtKB-UniRule"/>
</dbReference>
<dbReference type="SUPFAM" id="SSF55658">
    <property type="entry name" value="L9 N-domain-like"/>
    <property type="match status" value="1"/>
</dbReference>
<evidence type="ECO:0000256" key="7">
    <source>
        <dbReference type="HAMAP-Rule" id="MF_00503"/>
    </source>
</evidence>
<dbReference type="GO" id="GO:0019843">
    <property type="term" value="F:rRNA binding"/>
    <property type="evidence" value="ECO:0007669"/>
    <property type="project" value="UniProtKB-UniRule"/>
</dbReference>
<organism evidence="9 10">
    <name type="scientific">Candidatus Giovannonibacteria bacterium RIFCSPHIGHO2_12_FULL_43_15</name>
    <dbReference type="NCBI Taxonomy" id="1798341"/>
    <lineage>
        <taxon>Bacteria</taxon>
        <taxon>Candidatus Giovannoniibacteriota</taxon>
    </lineage>
</organism>
<dbReference type="InterPro" id="IPR020594">
    <property type="entry name" value="Ribosomal_bL9_bac/chp"/>
</dbReference>
<dbReference type="GO" id="GO:0003735">
    <property type="term" value="F:structural constituent of ribosome"/>
    <property type="evidence" value="ECO:0007669"/>
    <property type="project" value="InterPro"/>
</dbReference>
<evidence type="ECO:0000313" key="9">
    <source>
        <dbReference type="EMBL" id="OGF77976.1"/>
    </source>
</evidence>
<dbReference type="Gene3D" id="3.10.430.100">
    <property type="entry name" value="Ribosomal protein L9, C-terminal domain"/>
    <property type="match status" value="1"/>
</dbReference>
<dbReference type="Pfam" id="PF03948">
    <property type="entry name" value="Ribosomal_L9_C"/>
    <property type="match status" value="1"/>
</dbReference>
<dbReference type="InterPro" id="IPR009027">
    <property type="entry name" value="Ribosomal_bL9/RNase_H1_N"/>
</dbReference>
<dbReference type="GO" id="GO:1990904">
    <property type="term" value="C:ribonucleoprotein complex"/>
    <property type="evidence" value="ECO:0007669"/>
    <property type="project" value="UniProtKB-KW"/>
</dbReference>
<evidence type="ECO:0000256" key="3">
    <source>
        <dbReference type="ARBA" id="ARBA00022884"/>
    </source>
</evidence>
<dbReference type="InterPro" id="IPR000244">
    <property type="entry name" value="Ribosomal_bL9"/>
</dbReference>
<evidence type="ECO:0000313" key="10">
    <source>
        <dbReference type="Proteomes" id="UP000177723"/>
    </source>
</evidence>
<comment type="function">
    <text evidence="7">Binds to the 23S rRNA.</text>
</comment>
<accession>A0A1F5WQN9</accession>
<keyword evidence="3 7" id="KW-0694">RNA-binding</keyword>
<evidence type="ECO:0000256" key="1">
    <source>
        <dbReference type="ARBA" id="ARBA00010605"/>
    </source>
</evidence>
<dbReference type="Proteomes" id="UP000177723">
    <property type="component" value="Unassembled WGS sequence"/>
</dbReference>
<protein>
    <recommendedName>
        <fullName evidence="6 7">Large ribosomal subunit protein bL9</fullName>
    </recommendedName>
</protein>
<dbReference type="PROSITE" id="PS00651">
    <property type="entry name" value="RIBOSOMAL_L9"/>
    <property type="match status" value="1"/>
</dbReference>